<evidence type="ECO:0000313" key="2">
    <source>
        <dbReference type="Proteomes" id="UP000461288"/>
    </source>
</evidence>
<accession>A0A7X3HDD2</accession>
<feature type="non-terminal residue" evidence="1">
    <location>
        <position position="1"/>
    </location>
</feature>
<protein>
    <submittedName>
        <fullName evidence="1">Uncharacterized protein</fullName>
    </submittedName>
</protein>
<dbReference type="Proteomes" id="UP000461288">
    <property type="component" value="Unassembled WGS sequence"/>
</dbReference>
<organism evidence="1 2">
    <name type="scientific">Metapseudomonas otitidis</name>
    <dbReference type="NCBI Taxonomy" id="319939"/>
    <lineage>
        <taxon>Bacteria</taxon>
        <taxon>Pseudomonadati</taxon>
        <taxon>Pseudomonadota</taxon>
        <taxon>Gammaproteobacteria</taxon>
        <taxon>Pseudomonadales</taxon>
        <taxon>Pseudomonadaceae</taxon>
        <taxon>Metapseudomonas</taxon>
    </lineage>
</organism>
<comment type="caution">
    <text evidence="1">The sequence shown here is derived from an EMBL/GenBank/DDBJ whole genome shotgun (WGS) entry which is preliminary data.</text>
</comment>
<dbReference type="AlphaFoldDB" id="A0A7X3HDD2"/>
<reference evidence="1 2" key="1">
    <citation type="submission" date="2019-12" db="EMBL/GenBank/DDBJ databases">
        <title>Draft genome sequence of Pseudomonas otitidis recovered from a chicken carcass.</title>
        <authorList>
            <person name="Vieira T.R."/>
            <person name="Oliviera E.F.C."/>
            <person name="Silva N.M.V."/>
            <person name="Sambrano G.E."/>
            <person name="Cibulski S.P."/>
            <person name="Cardoso M.R.I."/>
        </authorList>
    </citation>
    <scope>NUCLEOTIDE SEQUENCE [LARGE SCALE GENOMIC DNA]</scope>
    <source>
        <strain evidence="1 2">25_K</strain>
    </source>
</reference>
<name>A0A7X3HDD2_9GAMM</name>
<proteinExistence type="predicted"/>
<evidence type="ECO:0000313" key="1">
    <source>
        <dbReference type="EMBL" id="MWK59859.1"/>
    </source>
</evidence>
<dbReference type="RefSeq" id="WP_202119877.1">
    <property type="nucleotide sequence ID" value="NZ_WTFN01000124.1"/>
</dbReference>
<dbReference type="EMBL" id="WTFN01000124">
    <property type="protein sequence ID" value="MWK59859.1"/>
    <property type="molecule type" value="Genomic_DNA"/>
</dbReference>
<gene>
    <name evidence="1" type="ORF">GO594_28075</name>
</gene>
<sequence length="257" mass="27648">DSYGAGFIAGSGMCENCDAAIPAKEPSAAGVPKLNVRQVVTEAFVGLVSAVTKMSPPPEAPLPDFIQAPIDRAVERIEASLSTTQPAAVAPEKCHCDGQQSLVGGGCQVCNLKDEIHQLAFETGATDKDGSGYWFDMSEFDTFIEKLKPLLAAAPTQPAPEQQPHECTCVYATAANTAAVRNGSEMGGYLKAECAACQQRRQSSPASEQQPAVFAIPDMDEHLLEILGRPNFRCAHIAQVLRLWQRYNTNQPQENDR</sequence>